<sequence>MDQIVHHNKLGEKIAKGEQIMDNLMVDKHVTEEEFQNFMHRVTEVEKVVKKLASTDPEEQKHGQILADEILGKRLEKDICEDTELEIRINRTVINKRSVNENSTQEQMCRGEAFMKSVEKDAKERAENRKIRNERAETLKTIGNGAFKEKNYEKALGLFERALADCEWALKVNNTNLKALLNSAKCYKQLGDEIKYKEYIQLAKERNPHFNKFIDEFEESMDMRVNYQA</sequence>
<dbReference type="GO" id="GO:0005737">
    <property type="term" value="C:cytoplasm"/>
    <property type="evidence" value="ECO:0007669"/>
    <property type="project" value="TreeGrafter"/>
</dbReference>
<protein>
    <submittedName>
        <fullName evidence="2">Tetratricopeptide repeat protein 12 isoform X3</fullName>
    </submittedName>
</protein>
<dbReference type="PANTHER" id="PTHR46540">
    <property type="entry name" value="TETRATRICOPEPTIDE REPEAT PROTEIN 12"/>
    <property type="match status" value="1"/>
</dbReference>
<dbReference type="GO" id="GO:0070286">
    <property type="term" value="P:axonemal dynein complex assembly"/>
    <property type="evidence" value="ECO:0007669"/>
    <property type="project" value="TreeGrafter"/>
</dbReference>
<dbReference type="GeneID" id="100646522"/>
<name>A0A9B7I1H4_BOMTE</name>
<keyword evidence="1" id="KW-1185">Reference proteome</keyword>
<dbReference type="InterPro" id="IPR043195">
    <property type="entry name" value="TTC12"/>
</dbReference>
<dbReference type="AlphaFoldDB" id="A0A9B7I1H4"/>
<dbReference type="RefSeq" id="XP_020723426.1">
    <property type="nucleotide sequence ID" value="XM_020867767.2"/>
</dbReference>
<gene>
    <name evidence="2" type="primary">LOC100646522</name>
</gene>
<reference evidence="2" key="1">
    <citation type="submission" date="2025-08" db="UniProtKB">
        <authorList>
            <consortium name="RefSeq"/>
        </authorList>
    </citation>
    <scope>IDENTIFICATION</scope>
</reference>
<accession>A0A9B7I1H4</accession>
<proteinExistence type="predicted"/>
<dbReference type="GO" id="GO:0007288">
    <property type="term" value="P:sperm axoneme assembly"/>
    <property type="evidence" value="ECO:0007669"/>
    <property type="project" value="TreeGrafter"/>
</dbReference>
<dbReference type="PANTHER" id="PTHR46540:SF1">
    <property type="entry name" value="TETRATRICOPEPTIDE REPEAT PROTEIN 12"/>
    <property type="match status" value="1"/>
</dbReference>
<evidence type="ECO:0000313" key="2">
    <source>
        <dbReference type="RefSeq" id="XP_020723426.1"/>
    </source>
</evidence>
<dbReference type="GO" id="GO:0005813">
    <property type="term" value="C:centrosome"/>
    <property type="evidence" value="ECO:0007669"/>
    <property type="project" value="TreeGrafter"/>
</dbReference>
<evidence type="ECO:0000313" key="1">
    <source>
        <dbReference type="Proteomes" id="UP000835206"/>
    </source>
</evidence>
<dbReference type="Gene3D" id="1.25.40.10">
    <property type="entry name" value="Tetratricopeptide repeat domain"/>
    <property type="match status" value="1"/>
</dbReference>
<dbReference type="SUPFAM" id="SSF48452">
    <property type="entry name" value="TPR-like"/>
    <property type="match status" value="1"/>
</dbReference>
<organism evidence="1 2">
    <name type="scientific">Bombus terrestris</name>
    <name type="common">Buff-tailed bumblebee</name>
    <name type="synonym">Apis terrestris</name>
    <dbReference type="NCBI Taxonomy" id="30195"/>
    <lineage>
        <taxon>Eukaryota</taxon>
        <taxon>Metazoa</taxon>
        <taxon>Ecdysozoa</taxon>
        <taxon>Arthropoda</taxon>
        <taxon>Hexapoda</taxon>
        <taxon>Insecta</taxon>
        <taxon>Pterygota</taxon>
        <taxon>Neoptera</taxon>
        <taxon>Endopterygota</taxon>
        <taxon>Hymenoptera</taxon>
        <taxon>Apocrita</taxon>
        <taxon>Aculeata</taxon>
        <taxon>Apoidea</taxon>
        <taxon>Anthophila</taxon>
        <taxon>Apidae</taxon>
        <taxon>Bombus</taxon>
        <taxon>Bombus</taxon>
    </lineage>
</organism>
<dbReference type="Proteomes" id="UP000835206">
    <property type="component" value="Chromosome 14"/>
</dbReference>
<dbReference type="InterPro" id="IPR011990">
    <property type="entry name" value="TPR-like_helical_dom_sf"/>
</dbReference>